<dbReference type="STRING" id="931890.G8JNK7"/>
<dbReference type="OMA" id="HVVNLNA"/>
<keyword evidence="5" id="KW-0479">Metal-binding</keyword>
<evidence type="ECO:0000256" key="8">
    <source>
        <dbReference type="ARBA" id="ARBA00022842"/>
    </source>
</evidence>
<evidence type="ECO:0000313" key="10">
    <source>
        <dbReference type="EMBL" id="AET37923.1"/>
    </source>
</evidence>
<keyword evidence="3" id="KW-0808">Transferase</keyword>
<dbReference type="HOGENOM" id="CLU_010245_2_1_1"/>
<dbReference type="KEGG" id="erc:Ecym_2172"/>
<name>G8JNK7_ERECY</name>
<comment type="similarity">
    <text evidence="2">Belongs to the SELO family.</text>
</comment>
<evidence type="ECO:0000256" key="2">
    <source>
        <dbReference type="ARBA" id="ARBA00009747"/>
    </source>
</evidence>
<dbReference type="GO" id="GO:0045454">
    <property type="term" value="P:cell redox homeostasis"/>
    <property type="evidence" value="ECO:0007669"/>
    <property type="project" value="EnsemblFungi"/>
</dbReference>
<dbReference type="HAMAP" id="MF_00692">
    <property type="entry name" value="SelO"/>
    <property type="match status" value="1"/>
</dbReference>
<keyword evidence="7" id="KW-0067">ATP-binding</keyword>
<dbReference type="GO" id="GO:0005524">
    <property type="term" value="F:ATP binding"/>
    <property type="evidence" value="ECO:0007669"/>
    <property type="project" value="UniProtKB-KW"/>
</dbReference>
<protein>
    <recommendedName>
        <fullName evidence="9">Selenoprotein O</fullName>
    </recommendedName>
</protein>
<reference evidence="11" key="1">
    <citation type="journal article" date="2012" name="G3 (Bethesda)">
        <title>Pichia sorbitophila, an interspecies yeast hybrid reveals early steps of genome resolution following polyploidization.</title>
        <authorList>
            <person name="Leh Louis V."/>
            <person name="Despons L."/>
            <person name="Friedrich A."/>
            <person name="Martin T."/>
            <person name="Durrens P."/>
            <person name="Casaregola S."/>
            <person name="Neuveglise C."/>
            <person name="Fairhead C."/>
            <person name="Marck C."/>
            <person name="Cruz J.A."/>
            <person name="Straub M.L."/>
            <person name="Kugler V."/>
            <person name="Sacerdot C."/>
            <person name="Uzunov Z."/>
            <person name="Thierry A."/>
            <person name="Weiss S."/>
            <person name="Bleykasten C."/>
            <person name="De Montigny J."/>
            <person name="Jacques N."/>
            <person name="Jung P."/>
            <person name="Lemaire M."/>
            <person name="Mallet S."/>
            <person name="Morel G."/>
            <person name="Richard G.F."/>
            <person name="Sarkar A."/>
            <person name="Savel G."/>
            <person name="Schacherer J."/>
            <person name="Seret M.L."/>
            <person name="Talla E."/>
            <person name="Samson G."/>
            <person name="Jubin C."/>
            <person name="Poulain J."/>
            <person name="Vacherie B."/>
            <person name="Barbe V."/>
            <person name="Pelletier E."/>
            <person name="Sherman D.J."/>
            <person name="Westhof E."/>
            <person name="Weissenbach J."/>
            <person name="Baret P.V."/>
            <person name="Wincker P."/>
            <person name="Gaillardin C."/>
            <person name="Dujon B."/>
            <person name="Souciet J.L."/>
        </authorList>
    </citation>
    <scope>NUCLEOTIDE SEQUENCE [LARGE SCALE GENOMIC DNA]</scope>
    <source>
        <strain evidence="11">CBS 270.75 / DBVPG 7215 / KCTC 17166 / NRRL Y-17582</strain>
    </source>
</reference>
<comment type="cofactor">
    <cofactor evidence="1">
        <name>Mg(2+)</name>
        <dbReference type="ChEBI" id="CHEBI:18420"/>
    </cofactor>
</comment>
<evidence type="ECO:0000256" key="1">
    <source>
        <dbReference type="ARBA" id="ARBA00001946"/>
    </source>
</evidence>
<dbReference type="GO" id="GO:0005739">
    <property type="term" value="C:mitochondrion"/>
    <property type="evidence" value="ECO:0007669"/>
    <property type="project" value="EnsemblFungi"/>
</dbReference>
<dbReference type="Pfam" id="PF02696">
    <property type="entry name" value="SelO"/>
    <property type="match status" value="1"/>
</dbReference>
<dbReference type="GO" id="GO:0046872">
    <property type="term" value="F:metal ion binding"/>
    <property type="evidence" value="ECO:0007669"/>
    <property type="project" value="UniProtKB-KW"/>
</dbReference>
<dbReference type="AlphaFoldDB" id="G8JNK7"/>
<evidence type="ECO:0000256" key="3">
    <source>
        <dbReference type="ARBA" id="ARBA00022679"/>
    </source>
</evidence>
<evidence type="ECO:0000256" key="4">
    <source>
        <dbReference type="ARBA" id="ARBA00022695"/>
    </source>
</evidence>
<dbReference type="InterPro" id="IPR003846">
    <property type="entry name" value="SelO"/>
</dbReference>
<gene>
    <name evidence="10" type="ordered locus">Ecym_2172</name>
</gene>
<evidence type="ECO:0000256" key="6">
    <source>
        <dbReference type="ARBA" id="ARBA00022741"/>
    </source>
</evidence>
<dbReference type="FunCoup" id="G8JNK7">
    <property type="interactions" value="336"/>
</dbReference>
<dbReference type="PANTHER" id="PTHR32057:SF14">
    <property type="entry name" value="PROTEIN ADENYLYLTRANSFERASE SELO, MITOCHONDRIAL"/>
    <property type="match status" value="1"/>
</dbReference>
<dbReference type="Proteomes" id="UP000006790">
    <property type="component" value="Chromosome 2"/>
</dbReference>
<sequence length="665" mass="76230">MADTRRILQALKECGTSSVIRYLTADHAIPTVSQGITVYLSKDAKMKSPFHTPRIVKNGDRCPHYAYVVPEVRRHYKPLLFSDRALNDLGLIKDDHLVEYCQGSKIYYDNDSNIFPYALAYAGFQFGEFAGQLGDGRVSNLFELRDSKGQCQVIQLKGSGLTPFSRFADGNAVLRSSIREFLVSETLHAIGIPTTRALQLTLLPGTKAKRGSLETCAMVTRFAPSWIRLGNFDLFRWRGDDKGLFQLTDYCIDHVFNKGENFPRNLSINVFSSDYFPDPDEKISEGSEDIDPVEDISLYDLFYRHVVNLNAECVAYWQAYGFCNGVLNTDNTSILGLSLDFGPFGFMDKYQPRYTPNHDDISYRYSFENQPSIIWWNLSKFAEALVLLLGSGTKDIETVKSIQKRSEFSAELVDSISQRATSIAHLSRNEYKFRFTAKYADLMAKRLGISLDLPSLTDDNVTQIAAKVREFMEKIVSPLLEILHVTQVDYNNFFVALQNYNGSFTDINNGIEGLDKNLVELFFTREQVQKLSVNYNRGVSDSGFSKILVETLGKLFVWTVHYKQYIPSYDKRYEIQRKVNPHFVPRNHIFEEVLDDIIYRQRDFLDDPDYTTDLDLLTKLYHMSTNPFEPELWKHYLDDSFVKKWVHGTTEMSNESCMKQCGCSS</sequence>
<dbReference type="GO" id="GO:0070733">
    <property type="term" value="F:AMPylase activity"/>
    <property type="evidence" value="ECO:0007669"/>
    <property type="project" value="EnsemblFungi"/>
</dbReference>
<keyword evidence="4" id="KW-0548">Nucleotidyltransferase</keyword>
<proteinExistence type="inferred from homology"/>
<evidence type="ECO:0000256" key="7">
    <source>
        <dbReference type="ARBA" id="ARBA00022840"/>
    </source>
</evidence>
<keyword evidence="6" id="KW-0547">Nucleotide-binding</keyword>
<dbReference type="EMBL" id="CP002498">
    <property type="protein sequence ID" value="AET37923.1"/>
    <property type="molecule type" value="Genomic_DNA"/>
</dbReference>
<dbReference type="RefSeq" id="XP_003644740.1">
    <property type="nucleotide sequence ID" value="XM_003644692.1"/>
</dbReference>
<organism evidence="10 11">
    <name type="scientific">Eremothecium cymbalariae (strain CBS 270.75 / DBVPG 7215 / KCTC 17166 / NRRL Y-17582)</name>
    <name type="common">Yeast</name>
    <dbReference type="NCBI Taxonomy" id="931890"/>
    <lineage>
        <taxon>Eukaryota</taxon>
        <taxon>Fungi</taxon>
        <taxon>Dikarya</taxon>
        <taxon>Ascomycota</taxon>
        <taxon>Saccharomycotina</taxon>
        <taxon>Saccharomycetes</taxon>
        <taxon>Saccharomycetales</taxon>
        <taxon>Saccharomycetaceae</taxon>
        <taxon>Eremothecium</taxon>
    </lineage>
</organism>
<evidence type="ECO:0000313" key="11">
    <source>
        <dbReference type="Proteomes" id="UP000006790"/>
    </source>
</evidence>
<dbReference type="InParanoid" id="G8JNK7"/>
<accession>G8JNK7</accession>
<dbReference type="PANTHER" id="PTHR32057">
    <property type="entry name" value="PROTEIN ADENYLYLTRANSFERASE SELO, MITOCHONDRIAL"/>
    <property type="match status" value="1"/>
</dbReference>
<dbReference type="GeneID" id="11473023"/>
<keyword evidence="8" id="KW-0460">Magnesium</keyword>
<evidence type="ECO:0000256" key="9">
    <source>
        <dbReference type="ARBA" id="ARBA00031547"/>
    </source>
</evidence>
<keyword evidence="11" id="KW-1185">Reference proteome</keyword>
<dbReference type="eggNOG" id="KOG2542">
    <property type="taxonomic scope" value="Eukaryota"/>
</dbReference>
<dbReference type="OrthoDB" id="10254721at2759"/>
<evidence type="ECO:0000256" key="5">
    <source>
        <dbReference type="ARBA" id="ARBA00022723"/>
    </source>
</evidence>